<keyword evidence="3" id="KW-0576">Peroxisome</keyword>
<protein>
    <recommendedName>
        <fullName evidence="8">Luciferin 4-monooxygenase</fullName>
    </recommendedName>
</protein>
<dbReference type="Proteomes" id="UP000037069">
    <property type="component" value="Unassembled WGS sequence"/>
</dbReference>
<dbReference type="Gene3D" id="3.30.300.30">
    <property type="match status" value="1"/>
</dbReference>
<dbReference type="GO" id="GO:0005777">
    <property type="term" value="C:peroxisome"/>
    <property type="evidence" value="ECO:0007669"/>
    <property type="project" value="UniProtKB-SubCell"/>
</dbReference>
<name>A0A0L0BSQ8_LUCCU</name>
<feature type="domain" description="AMP-binding enzyme C-terminal" evidence="5">
    <location>
        <begin position="441"/>
        <end position="516"/>
    </location>
</feature>
<evidence type="ECO:0000256" key="2">
    <source>
        <dbReference type="ARBA" id="ARBA00006432"/>
    </source>
</evidence>
<evidence type="ECO:0000259" key="5">
    <source>
        <dbReference type="Pfam" id="PF13193"/>
    </source>
</evidence>
<dbReference type="SUPFAM" id="SSF56801">
    <property type="entry name" value="Acetyl-CoA synthetase-like"/>
    <property type="match status" value="1"/>
</dbReference>
<comment type="subcellular location">
    <subcellularLocation>
        <location evidence="1">Peroxisome</location>
    </subcellularLocation>
</comment>
<organism evidence="6 7">
    <name type="scientific">Lucilia cuprina</name>
    <name type="common">Green bottle fly</name>
    <name type="synonym">Australian sheep blowfly</name>
    <dbReference type="NCBI Taxonomy" id="7375"/>
    <lineage>
        <taxon>Eukaryota</taxon>
        <taxon>Metazoa</taxon>
        <taxon>Ecdysozoa</taxon>
        <taxon>Arthropoda</taxon>
        <taxon>Hexapoda</taxon>
        <taxon>Insecta</taxon>
        <taxon>Pterygota</taxon>
        <taxon>Neoptera</taxon>
        <taxon>Endopterygota</taxon>
        <taxon>Diptera</taxon>
        <taxon>Brachycera</taxon>
        <taxon>Muscomorpha</taxon>
        <taxon>Oestroidea</taxon>
        <taxon>Calliphoridae</taxon>
        <taxon>Luciliinae</taxon>
        <taxon>Lucilia</taxon>
    </lineage>
</organism>
<keyword evidence="7" id="KW-1185">Reference proteome</keyword>
<evidence type="ECO:0000313" key="6">
    <source>
        <dbReference type="EMBL" id="KNC23077.1"/>
    </source>
</evidence>
<dbReference type="OMA" id="PMYDFDC"/>
<accession>A0A0L0BSQ8</accession>
<dbReference type="STRING" id="7375.A0A0L0BSQ8"/>
<gene>
    <name evidence="6" type="ORF">FF38_10464</name>
</gene>
<dbReference type="Pfam" id="PF00501">
    <property type="entry name" value="AMP-binding"/>
    <property type="match status" value="1"/>
</dbReference>
<dbReference type="InterPro" id="IPR045851">
    <property type="entry name" value="AMP-bd_C_sf"/>
</dbReference>
<dbReference type="Gene3D" id="3.40.50.12780">
    <property type="entry name" value="N-terminal domain of ligase-like"/>
    <property type="match status" value="1"/>
</dbReference>
<dbReference type="InterPro" id="IPR020845">
    <property type="entry name" value="AMP-binding_CS"/>
</dbReference>
<dbReference type="PROSITE" id="PS00455">
    <property type="entry name" value="AMP_BINDING"/>
    <property type="match status" value="1"/>
</dbReference>
<dbReference type="PANTHER" id="PTHR24096:SF353">
    <property type="entry name" value="GH16244P-RELATED"/>
    <property type="match status" value="1"/>
</dbReference>
<dbReference type="InterPro" id="IPR000873">
    <property type="entry name" value="AMP-dep_synth/lig_dom"/>
</dbReference>
<evidence type="ECO:0000256" key="3">
    <source>
        <dbReference type="ARBA" id="ARBA00023140"/>
    </source>
</evidence>
<dbReference type="GO" id="GO:0004467">
    <property type="term" value="F:long-chain fatty acid-CoA ligase activity"/>
    <property type="evidence" value="ECO:0007669"/>
    <property type="project" value="TreeGrafter"/>
</dbReference>
<proteinExistence type="inferred from homology"/>
<reference evidence="6 7" key="1">
    <citation type="journal article" date="2015" name="Nat. Commun.">
        <title>Lucilia cuprina genome unlocks parasitic fly biology to underpin future interventions.</title>
        <authorList>
            <person name="Anstead C.A."/>
            <person name="Korhonen P.K."/>
            <person name="Young N.D."/>
            <person name="Hall R.S."/>
            <person name="Jex A.R."/>
            <person name="Murali S.C."/>
            <person name="Hughes D.S."/>
            <person name="Lee S.F."/>
            <person name="Perry T."/>
            <person name="Stroehlein A.J."/>
            <person name="Ansell B.R."/>
            <person name="Breugelmans B."/>
            <person name="Hofmann A."/>
            <person name="Qu J."/>
            <person name="Dugan S."/>
            <person name="Lee S.L."/>
            <person name="Chao H."/>
            <person name="Dinh H."/>
            <person name="Han Y."/>
            <person name="Doddapaneni H.V."/>
            <person name="Worley K.C."/>
            <person name="Muzny D.M."/>
            <person name="Ioannidis P."/>
            <person name="Waterhouse R.M."/>
            <person name="Zdobnov E.M."/>
            <person name="James P.J."/>
            <person name="Bagnall N.H."/>
            <person name="Kotze A.C."/>
            <person name="Gibbs R.A."/>
            <person name="Richards S."/>
            <person name="Batterham P."/>
            <person name="Gasser R.B."/>
        </authorList>
    </citation>
    <scope>NUCLEOTIDE SEQUENCE [LARGE SCALE GENOMIC DNA]</scope>
    <source>
        <strain evidence="6 7">LS</strain>
        <tissue evidence="6">Full body</tissue>
    </source>
</reference>
<dbReference type="GO" id="GO:0046949">
    <property type="term" value="P:fatty-acyl-CoA biosynthetic process"/>
    <property type="evidence" value="ECO:0007669"/>
    <property type="project" value="TreeGrafter"/>
</dbReference>
<evidence type="ECO:0000259" key="4">
    <source>
        <dbReference type="Pfam" id="PF00501"/>
    </source>
</evidence>
<dbReference type="OrthoDB" id="10253869at2759"/>
<dbReference type="PANTHER" id="PTHR24096">
    <property type="entry name" value="LONG-CHAIN-FATTY-ACID--COA LIGASE"/>
    <property type="match status" value="1"/>
</dbReference>
<dbReference type="FunFam" id="3.40.50.12780:FF:000025">
    <property type="entry name" value="luciferin 4-monooxygenase"/>
    <property type="match status" value="1"/>
</dbReference>
<evidence type="ECO:0000313" key="7">
    <source>
        <dbReference type="Proteomes" id="UP000037069"/>
    </source>
</evidence>
<dbReference type="InterPro" id="IPR042099">
    <property type="entry name" value="ANL_N_sf"/>
</dbReference>
<sequence>MVLTNQTTYDKVNKIWCGKKTQSRFGPESSVGSVIYESLQKDPDHIAQICYPSDKKYTNKDILTLSIRVAQHLERLKLKQTEVIGICAGNSDFLAPLVFGCMFRGLTISTLDPSFDKDGIKHIYSITKPKIMFCDGSAYQKVKESFAECGLTSKIVTVRDHIEGVPSLDRFLNETGNENDFKCVELEDGYDQTAVIICSSGTTGLPKGVCESHASILNTLKLPPSGSILSFSSIYWISGIFALITGTIENMTRVISYQSYNAEDALEIIKRYNIELFLGPPNQLALMLASPKFDKDYLASVKLYFMLGSPLPFQLVGKLKSYIPDASIYVGYGMSETCGGIAGGIAVSKRNCGQLFDNIEIKIIDENGRHEGELVVGEICARTQYKWSGYYGNPQATSEIYDSERWVHTGDLGYVDNGCVFVVDRKKDILKYNNFHFFPNEIENVIMGLPDVVEVCVCGIPDVVTNNLPAAAVVKTANSTLTEEQVYKHVTVLAHYKHLRGGVYFVEQLPKTISGKVLRRKVTELCTELYRAKNPSAENDF</sequence>
<dbReference type="InterPro" id="IPR025110">
    <property type="entry name" value="AMP-bd_C"/>
</dbReference>
<feature type="domain" description="AMP-dependent synthetase/ligase" evidence="4">
    <location>
        <begin position="37"/>
        <end position="391"/>
    </location>
</feature>
<evidence type="ECO:0000256" key="1">
    <source>
        <dbReference type="ARBA" id="ARBA00004275"/>
    </source>
</evidence>
<comment type="similarity">
    <text evidence="2">Belongs to the ATP-dependent AMP-binding enzyme family.</text>
</comment>
<dbReference type="EMBL" id="JRES01001419">
    <property type="protein sequence ID" value="KNC23077.1"/>
    <property type="molecule type" value="Genomic_DNA"/>
</dbReference>
<comment type="caution">
    <text evidence="6">The sequence shown here is derived from an EMBL/GenBank/DDBJ whole genome shotgun (WGS) entry which is preliminary data.</text>
</comment>
<dbReference type="AlphaFoldDB" id="A0A0L0BSQ8"/>
<dbReference type="FunFam" id="3.30.300.30:FF:000007">
    <property type="entry name" value="4-coumarate--CoA ligase 2"/>
    <property type="match status" value="1"/>
</dbReference>
<dbReference type="Pfam" id="PF13193">
    <property type="entry name" value="AMP-binding_C"/>
    <property type="match status" value="1"/>
</dbReference>
<evidence type="ECO:0008006" key="8">
    <source>
        <dbReference type="Google" id="ProtNLM"/>
    </source>
</evidence>